<name>A0A4S8L6X9_DENBC</name>
<gene>
    <name evidence="3" type="ORF">K435DRAFT_688682</name>
</gene>
<feature type="region of interest" description="Disordered" evidence="1">
    <location>
        <begin position="91"/>
        <end position="115"/>
    </location>
</feature>
<dbReference type="EMBL" id="ML179635">
    <property type="protein sequence ID" value="THU83888.1"/>
    <property type="molecule type" value="Genomic_DNA"/>
</dbReference>
<dbReference type="Proteomes" id="UP000297245">
    <property type="component" value="Unassembled WGS sequence"/>
</dbReference>
<evidence type="ECO:0000313" key="4">
    <source>
        <dbReference type="Proteomes" id="UP000297245"/>
    </source>
</evidence>
<evidence type="ECO:0000256" key="1">
    <source>
        <dbReference type="SAM" id="MobiDB-lite"/>
    </source>
</evidence>
<dbReference type="PANTHER" id="PTHR35043">
    <property type="entry name" value="TRANSCRIPTION FACTOR DOMAIN-CONTAINING PROTEIN"/>
    <property type="match status" value="1"/>
</dbReference>
<reference evidence="3 4" key="1">
    <citation type="journal article" date="2019" name="Nat. Ecol. Evol.">
        <title>Megaphylogeny resolves global patterns of mushroom evolution.</title>
        <authorList>
            <person name="Varga T."/>
            <person name="Krizsan K."/>
            <person name="Foldi C."/>
            <person name="Dima B."/>
            <person name="Sanchez-Garcia M."/>
            <person name="Sanchez-Ramirez S."/>
            <person name="Szollosi G.J."/>
            <person name="Szarkandi J.G."/>
            <person name="Papp V."/>
            <person name="Albert L."/>
            <person name="Andreopoulos W."/>
            <person name="Angelini C."/>
            <person name="Antonin V."/>
            <person name="Barry K.W."/>
            <person name="Bougher N.L."/>
            <person name="Buchanan P."/>
            <person name="Buyck B."/>
            <person name="Bense V."/>
            <person name="Catcheside P."/>
            <person name="Chovatia M."/>
            <person name="Cooper J."/>
            <person name="Damon W."/>
            <person name="Desjardin D."/>
            <person name="Finy P."/>
            <person name="Geml J."/>
            <person name="Haridas S."/>
            <person name="Hughes K."/>
            <person name="Justo A."/>
            <person name="Karasinski D."/>
            <person name="Kautmanova I."/>
            <person name="Kiss B."/>
            <person name="Kocsube S."/>
            <person name="Kotiranta H."/>
            <person name="LaButti K.M."/>
            <person name="Lechner B.E."/>
            <person name="Liimatainen K."/>
            <person name="Lipzen A."/>
            <person name="Lukacs Z."/>
            <person name="Mihaltcheva S."/>
            <person name="Morgado L.N."/>
            <person name="Niskanen T."/>
            <person name="Noordeloos M.E."/>
            <person name="Ohm R.A."/>
            <person name="Ortiz-Santana B."/>
            <person name="Ovrebo C."/>
            <person name="Racz N."/>
            <person name="Riley R."/>
            <person name="Savchenko A."/>
            <person name="Shiryaev A."/>
            <person name="Soop K."/>
            <person name="Spirin V."/>
            <person name="Szebenyi C."/>
            <person name="Tomsovsky M."/>
            <person name="Tulloss R.E."/>
            <person name="Uehling J."/>
            <person name="Grigoriev I.V."/>
            <person name="Vagvolgyi C."/>
            <person name="Papp T."/>
            <person name="Martin F.M."/>
            <person name="Miettinen O."/>
            <person name="Hibbett D.S."/>
            <person name="Nagy L.G."/>
        </authorList>
    </citation>
    <scope>NUCLEOTIDE SEQUENCE [LARGE SCALE GENOMIC DNA]</scope>
    <source>
        <strain evidence="3 4">CBS 962.96</strain>
    </source>
</reference>
<organism evidence="3 4">
    <name type="scientific">Dendrothele bispora (strain CBS 962.96)</name>
    <dbReference type="NCBI Taxonomy" id="1314807"/>
    <lineage>
        <taxon>Eukaryota</taxon>
        <taxon>Fungi</taxon>
        <taxon>Dikarya</taxon>
        <taxon>Basidiomycota</taxon>
        <taxon>Agaricomycotina</taxon>
        <taxon>Agaricomycetes</taxon>
        <taxon>Agaricomycetidae</taxon>
        <taxon>Agaricales</taxon>
        <taxon>Agaricales incertae sedis</taxon>
        <taxon>Dendrothele</taxon>
    </lineage>
</organism>
<keyword evidence="2" id="KW-0472">Membrane</keyword>
<feature type="transmembrane region" description="Helical" evidence="2">
    <location>
        <begin position="135"/>
        <end position="154"/>
    </location>
</feature>
<keyword evidence="2" id="KW-0812">Transmembrane</keyword>
<keyword evidence="2" id="KW-1133">Transmembrane helix</keyword>
<dbReference type="AlphaFoldDB" id="A0A4S8L6X9"/>
<protein>
    <submittedName>
        <fullName evidence="3">Uncharacterized protein</fullName>
    </submittedName>
</protein>
<dbReference type="OrthoDB" id="9451547at2759"/>
<dbReference type="PANTHER" id="PTHR35043:SF7">
    <property type="entry name" value="TRANSCRIPTION FACTOR DOMAIN-CONTAINING PROTEIN"/>
    <property type="match status" value="1"/>
</dbReference>
<sequence>MHAFLFLIFAAIHCIPWNFTLPTRTEQILWRSSAVAMITIPLAIFCVGTGLLLRRCLRPRRQEWVREDSKPRTEEGGELAKVEKNSESARVEEVGEPARVEEDSEPARVREDSQPARVEKGSQLARVRGGKVRRLVRKVVFMTPVAIVLAIATVVVTSIYYGYIGAKITLFVLALMELRRLPPSAYQTVDWTRLIPHI</sequence>
<feature type="transmembrane region" description="Helical" evidence="2">
    <location>
        <begin position="30"/>
        <end position="53"/>
    </location>
</feature>
<proteinExistence type="predicted"/>
<keyword evidence="4" id="KW-1185">Reference proteome</keyword>
<accession>A0A4S8L6X9</accession>
<evidence type="ECO:0000313" key="3">
    <source>
        <dbReference type="EMBL" id="THU83888.1"/>
    </source>
</evidence>
<evidence type="ECO:0000256" key="2">
    <source>
        <dbReference type="SAM" id="Phobius"/>
    </source>
</evidence>